<dbReference type="RefSeq" id="WP_103991687.1">
    <property type="nucleotide sequence ID" value="NZ_CP031311.1"/>
</dbReference>
<sequence>MSDVPTIQTQSDYHRYIKGRAYDEIRETIENLSYRPDGRRRWSGDVEELEEEVFDRIHYSVECYDELTYNYPAFWGLVAHFSDATEDDVEMYLHLSDPRSTLRELAYACVVTDLQPAISEILSLWREYPEVFALFDGFQVSPASFEIDGFLFKRDTSGELMAFNEAEKLVESYTPSAYAYNHDFPEEAFLENVDELISYNPEDVCDWLNRER</sequence>
<reference evidence="2 3" key="1">
    <citation type="submission" date="2016-10" db="EMBL/GenBank/DDBJ databases">
        <authorList>
            <person name="de Groot N.N."/>
        </authorList>
    </citation>
    <scope>NUCLEOTIDE SEQUENCE [LARGE SCALE GENOMIC DNA]</scope>
    <source>
        <strain evidence="2 3">CGMCC 1.10331</strain>
    </source>
</reference>
<dbReference type="AlphaFoldDB" id="A0A1H5ZFA0"/>
<evidence type="ECO:0000313" key="1">
    <source>
        <dbReference type="EMBL" id="QCC48111.1"/>
    </source>
</evidence>
<organism evidence="2 3">
    <name type="scientific">Halobellus limi</name>
    <dbReference type="NCBI Taxonomy" id="699433"/>
    <lineage>
        <taxon>Archaea</taxon>
        <taxon>Methanobacteriati</taxon>
        <taxon>Methanobacteriota</taxon>
        <taxon>Stenosarchaea group</taxon>
        <taxon>Halobacteria</taxon>
        <taxon>Halobacteriales</taxon>
        <taxon>Haloferacaceae</taxon>
        <taxon>Halobellus</taxon>
    </lineage>
</organism>
<name>A0A1H5ZFA0_9EURY</name>
<reference evidence="1 4" key="2">
    <citation type="journal article" date="2019" name="Nat. Commun.">
        <title>A new type of DNA phosphorothioation-based antiviral system in archaea.</title>
        <authorList>
            <person name="Xiong L."/>
            <person name="Liu S."/>
            <person name="Chen S."/>
            <person name="Xiao Y."/>
            <person name="Zhu B."/>
            <person name="Gao Y."/>
            <person name="Zhang Y."/>
            <person name="Chen B."/>
            <person name="Luo J."/>
            <person name="Deng Z."/>
            <person name="Chen X."/>
            <person name="Wang L."/>
            <person name="Chen S."/>
        </authorList>
    </citation>
    <scope>NUCLEOTIDE SEQUENCE [LARGE SCALE GENOMIC DNA]</scope>
    <source>
        <strain evidence="1 4">CGMCC 1.10331</strain>
    </source>
</reference>
<dbReference type="Proteomes" id="UP000296733">
    <property type="component" value="Chromosome"/>
</dbReference>
<proteinExistence type="predicted"/>
<protein>
    <submittedName>
        <fullName evidence="2">Uncharacterized protein</fullName>
    </submittedName>
</protein>
<evidence type="ECO:0000313" key="4">
    <source>
        <dbReference type="Proteomes" id="UP000296733"/>
    </source>
</evidence>
<gene>
    <name evidence="1" type="ORF">DV707_10805</name>
    <name evidence="2" type="ORF">SAMN04488133_1981</name>
</gene>
<keyword evidence="3" id="KW-1185">Reference proteome</keyword>
<dbReference type="EMBL" id="CP031311">
    <property type="protein sequence ID" value="QCC48111.1"/>
    <property type="molecule type" value="Genomic_DNA"/>
</dbReference>
<accession>A0A1H5ZFA0</accession>
<dbReference type="KEGG" id="hlm:DV707_10805"/>
<evidence type="ECO:0000313" key="2">
    <source>
        <dbReference type="EMBL" id="SEG35173.1"/>
    </source>
</evidence>
<evidence type="ECO:0000313" key="3">
    <source>
        <dbReference type="Proteomes" id="UP000236740"/>
    </source>
</evidence>
<dbReference type="EMBL" id="FNVN01000002">
    <property type="protein sequence ID" value="SEG35173.1"/>
    <property type="molecule type" value="Genomic_DNA"/>
</dbReference>
<dbReference type="Proteomes" id="UP000236740">
    <property type="component" value="Unassembled WGS sequence"/>
</dbReference>
<dbReference type="GeneID" id="39858587"/>